<dbReference type="InterPro" id="IPR020476">
    <property type="entry name" value="Nudix_hydrolase"/>
</dbReference>
<comment type="similarity">
    <text evidence="1 3">Belongs to the Nudix hydrolase family.</text>
</comment>
<evidence type="ECO:0000313" key="5">
    <source>
        <dbReference type="EMBL" id="MBE9214321.1"/>
    </source>
</evidence>
<evidence type="ECO:0000313" key="6">
    <source>
        <dbReference type="Proteomes" id="UP000620559"/>
    </source>
</evidence>
<dbReference type="SUPFAM" id="SSF55811">
    <property type="entry name" value="Nudix"/>
    <property type="match status" value="1"/>
</dbReference>
<dbReference type="AlphaFoldDB" id="A0A8J7K111"/>
<feature type="domain" description="Nudix hydrolase" evidence="4">
    <location>
        <begin position="31"/>
        <end position="157"/>
    </location>
</feature>
<dbReference type="InterPro" id="IPR015797">
    <property type="entry name" value="NUDIX_hydrolase-like_dom_sf"/>
</dbReference>
<evidence type="ECO:0000256" key="1">
    <source>
        <dbReference type="ARBA" id="ARBA00005582"/>
    </source>
</evidence>
<dbReference type="PRINTS" id="PR00502">
    <property type="entry name" value="NUDIXFAMILY"/>
</dbReference>
<comment type="caution">
    <text evidence="5">The sequence shown here is derived from an EMBL/GenBank/DDBJ whole genome shotgun (WGS) entry which is preliminary data.</text>
</comment>
<accession>A0A8J7K111</accession>
<dbReference type="EMBL" id="JADEWL010000056">
    <property type="protein sequence ID" value="MBE9214321.1"/>
    <property type="molecule type" value="Genomic_DNA"/>
</dbReference>
<evidence type="ECO:0000259" key="4">
    <source>
        <dbReference type="PROSITE" id="PS51462"/>
    </source>
</evidence>
<dbReference type="PROSITE" id="PS51462">
    <property type="entry name" value="NUDIX"/>
    <property type="match status" value="1"/>
</dbReference>
<dbReference type="InterPro" id="IPR000086">
    <property type="entry name" value="NUDIX_hydrolase_dom"/>
</dbReference>
<name>A0A8J7K111_9CYAN</name>
<dbReference type="PROSITE" id="PS00893">
    <property type="entry name" value="NUDIX_BOX"/>
    <property type="match status" value="1"/>
</dbReference>
<sequence>MNVAALFGSAVQSTRTLWRYGQTILGIIFRHPITGTSVIPILPDGRIVLIRRRDNGLWALPGGMVDWGEDIPTTIKRELMEETGLELVKIRRLVGVYSAPDRDPRIHSICVVAEAEVRGEMKIQDTLEAMEIQAFLPNSLPGEPMSHDHYRQLQDYLNNLTILA</sequence>
<dbReference type="Proteomes" id="UP000620559">
    <property type="component" value="Unassembled WGS sequence"/>
</dbReference>
<evidence type="ECO:0000256" key="2">
    <source>
        <dbReference type="ARBA" id="ARBA00022801"/>
    </source>
</evidence>
<gene>
    <name evidence="5" type="ORF">IQ247_16875</name>
</gene>
<dbReference type="CDD" id="cd02883">
    <property type="entry name" value="NUDIX_Hydrolase"/>
    <property type="match status" value="1"/>
</dbReference>
<reference evidence="5" key="1">
    <citation type="submission" date="2020-10" db="EMBL/GenBank/DDBJ databases">
        <authorList>
            <person name="Castelo-Branco R."/>
            <person name="Eusebio N."/>
            <person name="Adriana R."/>
            <person name="Vieira A."/>
            <person name="Brugerolle De Fraissinette N."/>
            <person name="Rezende De Castro R."/>
            <person name="Schneider M.P."/>
            <person name="Vasconcelos V."/>
            <person name="Leao P.N."/>
        </authorList>
    </citation>
    <scope>NUCLEOTIDE SEQUENCE</scope>
    <source>
        <strain evidence="5">LEGE 06105</strain>
    </source>
</reference>
<dbReference type="GO" id="GO:0016787">
    <property type="term" value="F:hydrolase activity"/>
    <property type="evidence" value="ECO:0007669"/>
    <property type="project" value="UniProtKB-KW"/>
</dbReference>
<dbReference type="RefSeq" id="WP_193921995.1">
    <property type="nucleotide sequence ID" value="NZ_JADEWL010000056.1"/>
</dbReference>
<protein>
    <submittedName>
        <fullName evidence="5">NUDIX hydrolase</fullName>
    </submittedName>
</protein>
<proteinExistence type="inferred from homology"/>
<keyword evidence="6" id="KW-1185">Reference proteome</keyword>
<dbReference type="Pfam" id="PF00293">
    <property type="entry name" value="NUDIX"/>
    <property type="match status" value="1"/>
</dbReference>
<dbReference type="Gene3D" id="3.90.79.10">
    <property type="entry name" value="Nucleoside Triphosphate Pyrophosphohydrolase"/>
    <property type="match status" value="1"/>
</dbReference>
<keyword evidence="2 3" id="KW-0378">Hydrolase</keyword>
<evidence type="ECO:0000256" key="3">
    <source>
        <dbReference type="RuleBase" id="RU003476"/>
    </source>
</evidence>
<dbReference type="PANTHER" id="PTHR43736:SF1">
    <property type="entry name" value="DIHYDRONEOPTERIN TRIPHOSPHATE DIPHOSPHATASE"/>
    <property type="match status" value="1"/>
</dbReference>
<organism evidence="5 6">
    <name type="scientific">Plectonema cf. radiosum LEGE 06105</name>
    <dbReference type="NCBI Taxonomy" id="945769"/>
    <lineage>
        <taxon>Bacteria</taxon>
        <taxon>Bacillati</taxon>
        <taxon>Cyanobacteriota</taxon>
        <taxon>Cyanophyceae</taxon>
        <taxon>Oscillatoriophycideae</taxon>
        <taxon>Oscillatoriales</taxon>
        <taxon>Microcoleaceae</taxon>
        <taxon>Plectonema</taxon>
    </lineage>
</organism>
<dbReference type="InterPro" id="IPR020084">
    <property type="entry name" value="NUDIX_hydrolase_CS"/>
</dbReference>
<dbReference type="PANTHER" id="PTHR43736">
    <property type="entry name" value="ADP-RIBOSE PYROPHOSPHATASE"/>
    <property type="match status" value="1"/>
</dbReference>